<dbReference type="HOGENOM" id="CLU_020655_7_4_7"/>
<dbReference type="FunFam" id="3.40.50.450:FF:000002">
    <property type="entry name" value="ATP-dependent 6-phosphofructokinase"/>
    <property type="match status" value="1"/>
</dbReference>
<dbReference type="Proteomes" id="UP000004662">
    <property type="component" value="Chromosome"/>
</dbReference>
<evidence type="ECO:0000313" key="14">
    <source>
        <dbReference type="EMBL" id="EHJ47641.1"/>
    </source>
</evidence>
<evidence type="ECO:0000259" key="13">
    <source>
        <dbReference type="Pfam" id="PF00365"/>
    </source>
</evidence>
<evidence type="ECO:0000256" key="9">
    <source>
        <dbReference type="ARBA" id="ARBA00023152"/>
    </source>
</evidence>
<organism evidence="14 15">
    <name type="scientific">Solidesulfovibrio carbinoliphilus subsp. oakridgensis</name>
    <dbReference type="NCBI Taxonomy" id="694327"/>
    <lineage>
        <taxon>Bacteria</taxon>
        <taxon>Pseudomonadati</taxon>
        <taxon>Thermodesulfobacteriota</taxon>
        <taxon>Desulfovibrionia</taxon>
        <taxon>Desulfovibrionales</taxon>
        <taxon>Desulfovibrionaceae</taxon>
        <taxon>Solidesulfovibrio</taxon>
    </lineage>
</organism>
<evidence type="ECO:0000256" key="6">
    <source>
        <dbReference type="ARBA" id="ARBA00022777"/>
    </source>
</evidence>
<dbReference type="EC" id="2.7.1.11" evidence="14"/>
<comment type="catalytic activity">
    <reaction evidence="12">
        <text>beta-D-fructose 6-phosphate + diphosphate = beta-D-fructose 1,6-bisphosphate + phosphate + H(+)</text>
        <dbReference type="Rhea" id="RHEA:13613"/>
        <dbReference type="ChEBI" id="CHEBI:15378"/>
        <dbReference type="ChEBI" id="CHEBI:32966"/>
        <dbReference type="ChEBI" id="CHEBI:33019"/>
        <dbReference type="ChEBI" id="CHEBI:43474"/>
        <dbReference type="ChEBI" id="CHEBI:57634"/>
        <dbReference type="EC" id="2.7.1.90"/>
    </reaction>
</comment>
<evidence type="ECO:0000313" key="15">
    <source>
        <dbReference type="Proteomes" id="UP000004662"/>
    </source>
</evidence>
<evidence type="ECO:0000256" key="3">
    <source>
        <dbReference type="ARBA" id="ARBA00022679"/>
    </source>
</evidence>
<dbReference type="EMBL" id="CM001368">
    <property type="protein sequence ID" value="EHJ47641.1"/>
    <property type="molecule type" value="Genomic_DNA"/>
</dbReference>
<dbReference type="GO" id="GO:0006002">
    <property type="term" value="P:fructose 6-phosphate metabolic process"/>
    <property type="evidence" value="ECO:0007669"/>
    <property type="project" value="InterPro"/>
</dbReference>
<dbReference type="InterPro" id="IPR035966">
    <property type="entry name" value="PKF_sf"/>
</dbReference>
<evidence type="ECO:0000256" key="4">
    <source>
        <dbReference type="ARBA" id="ARBA00022723"/>
    </source>
</evidence>
<dbReference type="UniPathway" id="UPA00109">
    <property type="reaction ID" value="UER00182"/>
</dbReference>
<reference evidence="15" key="1">
    <citation type="journal article" date="2015" name="Genome Announc.">
        <title>High-Quality Draft Genome Sequence of Desulfovibrio carbinoliphilus FW-101-2B, an Organic Acid-Oxidizing Sulfate-Reducing Bacterium Isolated from Uranium(VI)-Contaminated Groundwater.</title>
        <authorList>
            <person name="Ramsay B.D."/>
            <person name="Hwang C."/>
            <person name="Woo H.L."/>
            <person name="Carroll S.L."/>
            <person name="Lucas S."/>
            <person name="Han J."/>
            <person name="Lapidus A.L."/>
            <person name="Cheng J.F."/>
            <person name="Goodwin L.A."/>
            <person name="Pitluck S."/>
            <person name="Peters L."/>
            <person name="Chertkov O."/>
            <person name="Held B."/>
            <person name="Detter J.C."/>
            <person name="Han C.S."/>
            <person name="Tapia R."/>
            <person name="Land M.L."/>
            <person name="Hauser L.J."/>
            <person name="Kyrpides N.C."/>
            <person name="Ivanova N.N."/>
            <person name="Mikhailova N."/>
            <person name="Pagani I."/>
            <person name="Woyke T."/>
            <person name="Arkin A.P."/>
            <person name="Dehal P."/>
            <person name="Chivian D."/>
            <person name="Criddle C.S."/>
            <person name="Wu W."/>
            <person name="Chakraborty R."/>
            <person name="Hazen T.C."/>
            <person name="Fields M.W."/>
        </authorList>
    </citation>
    <scope>NUCLEOTIDE SEQUENCE [LARGE SCALE GENOMIC DNA]</scope>
    <source>
        <strain evidence="15">FW-101-2B</strain>
    </source>
</reference>
<dbReference type="AlphaFoldDB" id="G7Q6M8"/>
<dbReference type="Gene3D" id="3.40.50.450">
    <property type="match status" value="1"/>
</dbReference>
<sequence length="445" mass="47884">MMEDRCEKAPIDTGIPALGPAKIPSPLPYCRFDDDARVRLELDASEFGSGEGACFADFELAGPRSRIYYDSSKVKAAIVTCGGLCPGLNDVIRAIVMECHHNYRVAGVLGIRFGLQGFIESYGHAPVELTPESVSDIHQFGGTMLGSSRGPQKPEDIADALERLNIAMLFVIGGDGTMKAARRIQEEIARRGSKISIIGVPKTIDNDINLVTQSFGFDTAVEKATEAIRCAHTEAIGVLNGVGLVKVMGRESGFIAAQATLALKEVNYVLVPEYPFDLTGEHGLLPSLEKRLAARGHAVIVAAEGAGQDLLPDTGARDASGNPVLGDIADFLSGAIEGHFRERGTPMTLKFIDPSYIIRSVPANANDRVYCGFLGQHAVHAAMAGKTGMVVSKLYGRYVHLPLDLVTMRRKKLNITSDYWRAVLESTGQHAVTPFTADPAVFCQR</sequence>
<keyword evidence="9" id="KW-0324">Glycolysis</keyword>
<dbReference type="GO" id="GO:0003872">
    <property type="term" value="F:6-phosphofructokinase activity"/>
    <property type="evidence" value="ECO:0007669"/>
    <property type="project" value="UniProtKB-EC"/>
</dbReference>
<dbReference type="PRINTS" id="PR00476">
    <property type="entry name" value="PHFRCTKINASE"/>
</dbReference>
<keyword evidence="8" id="KW-0460">Magnesium</keyword>
<dbReference type="GO" id="GO:0005737">
    <property type="term" value="C:cytoplasm"/>
    <property type="evidence" value="ECO:0007669"/>
    <property type="project" value="UniProtKB-ARBA"/>
</dbReference>
<feature type="domain" description="Phosphofructokinase" evidence="13">
    <location>
        <begin position="76"/>
        <end position="381"/>
    </location>
</feature>
<evidence type="ECO:0000256" key="8">
    <source>
        <dbReference type="ARBA" id="ARBA00022842"/>
    </source>
</evidence>
<dbReference type="PANTHER" id="PTHR45770">
    <property type="entry name" value="ATP-DEPENDENT 6-PHOSPHOFRUCTOKINASE 1"/>
    <property type="match status" value="1"/>
</dbReference>
<dbReference type="InterPro" id="IPR022953">
    <property type="entry name" value="ATP_PFK"/>
</dbReference>
<dbReference type="InterPro" id="IPR012004">
    <property type="entry name" value="PyroP-dep_PFK_TP0108"/>
</dbReference>
<dbReference type="NCBIfam" id="NF005301">
    <property type="entry name" value="PRK06830.1"/>
    <property type="match status" value="1"/>
</dbReference>
<comment type="cofactor">
    <cofactor evidence="1">
        <name>Mg(2+)</name>
        <dbReference type="ChEBI" id="CHEBI:18420"/>
    </cofactor>
</comment>
<keyword evidence="6" id="KW-0418">Kinase</keyword>
<name>G7Q6M8_9BACT</name>
<evidence type="ECO:0000256" key="1">
    <source>
        <dbReference type="ARBA" id="ARBA00001946"/>
    </source>
</evidence>
<dbReference type="STRING" id="694327.DFW101_1633"/>
<comment type="function">
    <text evidence="2">Catalyzes the phosphorylation of D-fructose 6-phosphate, the first committing step of glycolysis. Uses inorganic phosphate (PPi) as phosphoryl donor instead of ATP like common ATP-dependent phosphofructokinases (ATP-PFKs), which renders the reaction reversible, and can thus function both in glycolysis and gluconeogenesis. Consistently, PPi-PFK can replace the enzymes of both the forward (ATP-PFK) and reverse (fructose-bisphosphatase (FBPase)) reactions.</text>
</comment>
<dbReference type="GO" id="GO:0046872">
    <property type="term" value="F:metal ion binding"/>
    <property type="evidence" value="ECO:0007669"/>
    <property type="project" value="UniProtKB-KW"/>
</dbReference>
<evidence type="ECO:0000256" key="2">
    <source>
        <dbReference type="ARBA" id="ARBA00003138"/>
    </source>
</evidence>
<dbReference type="SUPFAM" id="SSF53784">
    <property type="entry name" value="Phosphofructokinase"/>
    <property type="match status" value="1"/>
</dbReference>
<evidence type="ECO:0000256" key="11">
    <source>
        <dbReference type="ARBA" id="ARBA00048070"/>
    </source>
</evidence>
<dbReference type="GO" id="GO:0047334">
    <property type="term" value="F:diphosphate-fructose-6-phosphate 1-phosphotransferase activity"/>
    <property type="evidence" value="ECO:0007669"/>
    <property type="project" value="UniProtKB-EC"/>
</dbReference>
<evidence type="ECO:0000256" key="10">
    <source>
        <dbReference type="ARBA" id="ARBA00038478"/>
    </source>
</evidence>
<dbReference type="Pfam" id="PF00365">
    <property type="entry name" value="PFK"/>
    <property type="match status" value="1"/>
</dbReference>
<keyword evidence="5" id="KW-0547">Nucleotide-binding</keyword>
<keyword evidence="4" id="KW-0479">Metal-binding</keyword>
<protein>
    <submittedName>
        <fullName evidence="14">6-phosphofructokinase</fullName>
        <ecNumber evidence="14">2.7.1.11</ecNumber>
    </submittedName>
</protein>
<evidence type="ECO:0000256" key="7">
    <source>
        <dbReference type="ARBA" id="ARBA00022840"/>
    </source>
</evidence>
<keyword evidence="15" id="KW-1185">Reference proteome</keyword>
<evidence type="ECO:0000256" key="12">
    <source>
        <dbReference type="ARBA" id="ARBA00048072"/>
    </source>
</evidence>
<dbReference type="PIRSF" id="PIRSF000534">
    <property type="entry name" value="PPi_PFK_TP0108"/>
    <property type="match status" value="1"/>
</dbReference>
<comment type="similarity">
    <text evidence="10">Belongs to the phosphofructokinase type A (PFKA) family.</text>
</comment>
<dbReference type="InterPro" id="IPR000023">
    <property type="entry name" value="Phosphofructokinase_dom"/>
</dbReference>
<evidence type="ECO:0000256" key="5">
    <source>
        <dbReference type="ARBA" id="ARBA00022741"/>
    </source>
</evidence>
<keyword evidence="7" id="KW-0067">ATP-binding</keyword>
<keyword evidence="3 14" id="KW-0808">Transferase</keyword>
<accession>G7Q6M8</accession>
<dbReference type="GO" id="GO:0005524">
    <property type="term" value="F:ATP binding"/>
    <property type="evidence" value="ECO:0007669"/>
    <property type="project" value="UniProtKB-KW"/>
</dbReference>
<gene>
    <name evidence="14" type="ORF">DFW101_1633</name>
</gene>
<comment type="catalytic activity">
    <reaction evidence="11">
        <text>beta-D-fructose 6-phosphate + ATP = beta-D-fructose 1,6-bisphosphate + ADP + H(+)</text>
        <dbReference type="Rhea" id="RHEA:16109"/>
        <dbReference type="ChEBI" id="CHEBI:15378"/>
        <dbReference type="ChEBI" id="CHEBI:30616"/>
        <dbReference type="ChEBI" id="CHEBI:32966"/>
        <dbReference type="ChEBI" id="CHEBI:57634"/>
        <dbReference type="ChEBI" id="CHEBI:456216"/>
        <dbReference type="EC" id="2.7.1.11"/>
    </reaction>
</comment>
<proteinExistence type="inferred from homology"/>
<dbReference type="InterPro" id="IPR050929">
    <property type="entry name" value="PFKA"/>
</dbReference>
<dbReference type="eggNOG" id="COG0205">
    <property type="taxonomic scope" value="Bacteria"/>
</dbReference>